<evidence type="ECO:0000256" key="9">
    <source>
        <dbReference type="HAMAP-Rule" id="MF_00336"/>
    </source>
</evidence>
<dbReference type="HAMAP" id="MF_00336">
    <property type="entry name" value="BioD"/>
    <property type="match status" value="1"/>
</dbReference>
<dbReference type="GO" id="GO:0000287">
    <property type="term" value="F:magnesium ion binding"/>
    <property type="evidence" value="ECO:0007669"/>
    <property type="project" value="UniProtKB-UniRule"/>
</dbReference>
<protein>
    <recommendedName>
        <fullName evidence="9">ATP-dependent dethiobiotin synthetase BioD</fullName>
        <ecNumber evidence="9">6.3.3.3</ecNumber>
    </recommendedName>
    <alternativeName>
        <fullName evidence="9">DTB synthetase</fullName>
        <shortName evidence="9">DTBS</shortName>
    </alternativeName>
    <alternativeName>
        <fullName evidence="9">Dethiobiotin synthase</fullName>
    </alternativeName>
</protein>
<comment type="caution">
    <text evidence="10">The sequence shown here is derived from an EMBL/GenBank/DDBJ whole genome shotgun (WGS) entry which is preliminary data.</text>
</comment>
<dbReference type="Pfam" id="PF13500">
    <property type="entry name" value="AAA_26"/>
    <property type="match status" value="1"/>
</dbReference>
<comment type="pathway">
    <text evidence="9">Cofactor biosynthesis; biotin biosynthesis; biotin from 7,8-diaminononanoate: step 1/2.</text>
</comment>
<comment type="cofactor">
    <cofactor evidence="9">
        <name>Mg(2+)</name>
        <dbReference type="ChEBI" id="CHEBI:18420"/>
    </cofactor>
</comment>
<accession>A0A4U6RZS4</accession>
<keyword evidence="3 9" id="KW-0479">Metal-binding</keyword>
<dbReference type="GO" id="GO:0005829">
    <property type="term" value="C:cytosol"/>
    <property type="evidence" value="ECO:0007669"/>
    <property type="project" value="TreeGrafter"/>
</dbReference>
<dbReference type="CDD" id="cd03109">
    <property type="entry name" value="DTBS"/>
    <property type="match status" value="1"/>
</dbReference>
<evidence type="ECO:0000313" key="11">
    <source>
        <dbReference type="Proteomes" id="UP000305095"/>
    </source>
</evidence>
<feature type="binding site" evidence="9">
    <location>
        <begin position="186"/>
        <end position="188"/>
    </location>
    <ligand>
        <name>ATP</name>
        <dbReference type="ChEBI" id="CHEBI:30616"/>
    </ligand>
</feature>
<dbReference type="NCBIfam" id="TIGR00347">
    <property type="entry name" value="bioD"/>
    <property type="match status" value="1"/>
</dbReference>
<proteinExistence type="inferred from homology"/>
<evidence type="ECO:0000256" key="4">
    <source>
        <dbReference type="ARBA" id="ARBA00022741"/>
    </source>
</evidence>
<dbReference type="PANTHER" id="PTHR43210">
    <property type="entry name" value="DETHIOBIOTIN SYNTHETASE"/>
    <property type="match status" value="1"/>
</dbReference>
<name>A0A4U6RZS4_BRAEL</name>
<dbReference type="UniPathway" id="UPA00078">
    <property type="reaction ID" value="UER00161"/>
</dbReference>
<dbReference type="GO" id="GO:0004141">
    <property type="term" value="F:dethiobiotin synthase activity"/>
    <property type="evidence" value="ECO:0007669"/>
    <property type="project" value="UniProtKB-UniRule"/>
</dbReference>
<dbReference type="GO" id="GO:0009102">
    <property type="term" value="P:biotin biosynthetic process"/>
    <property type="evidence" value="ECO:0007669"/>
    <property type="project" value="UniProtKB-UniRule"/>
</dbReference>
<dbReference type="GO" id="GO:0005524">
    <property type="term" value="F:ATP binding"/>
    <property type="evidence" value="ECO:0007669"/>
    <property type="project" value="UniProtKB-UniRule"/>
</dbReference>
<keyword evidence="5 9" id="KW-0093">Biotin biosynthesis</keyword>
<evidence type="ECO:0000256" key="8">
    <source>
        <dbReference type="ARBA" id="ARBA00047386"/>
    </source>
</evidence>
<feature type="binding site" evidence="9">
    <location>
        <position position="45"/>
    </location>
    <ligand>
        <name>ATP</name>
        <dbReference type="ChEBI" id="CHEBI:30616"/>
    </ligand>
</feature>
<keyword evidence="4 9" id="KW-0547">Nucleotide-binding</keyword>
<gene>
    <name evidence="9 10" type="primary">bioD</name>
    <name evidence="10" type="ORF">FDV58_18075</name>
</gene>
<comment type="caution">
    <text evidence="9">Lacks conserved residue(s) required for the propagation of feature annotation.</text>
</comment>
<evidence type="ECO:0000256" key="7">
    <source>
        <dbReference type="ARBA" id="ARBA00022842"/>
    </source>
</evidence>
<dbReference type="PANTHER" id="PTHR43210:SF2">
    <property type="entry name" value="ATP-DEPENDENT DETHIOBIOTIN SYNTHETASE BIOD 2"/>
    <property type="match status" value="1"/>
</dbReference>
<feature type="binding site" evidence="9">
    <location>
        <position position="45"/>
    </location>
    <ligand>
        <name>Mg(2+)</name>
        <dbReference type="ChEBI" id="CHEBI:18420"/>
    </ligand>
</feature>
<comment type="subunit">
    <text evidence="9">Homodimer.</text>
</comment>
<keyword evidence="7 9" id="KW-0460">Magnesium</keyword>
<organism evidence="10 11">
    <name type="scientific">Bradyrhizobium elkanii</name>
    <dbReference type="NCBI Taxonomy" id="29448"/>
    <lineage>
        <taxon>Bacteria</taxon>
        <taxon>Pseudomonadati</taxon>
        <taxon>Pseudomonadota</taxon>
        <taxon>Alphaproteobacteria</taxon>
        <taxon>Hyphomicrobiales</taxon>
        <taxon>Nitrobacteraceae</taxon>
        <taxon>Bradyrhizobium</taxon>
    </lineage>
</organism>
<comment type="catalytic activity">
    <reaction evidence="9">
        <text>(7R,8S)-7,8-diammoniononanoate + CO2 + ATP = (4R,5S)-dethiobiotin + ADP + phosphate + 3 H(+)</text>
        <dbReference type="Rhea" id="RHEA:15805"/>
        <dbReference type="ChEBI" id="CHEBI:15378"/>
        <dbReference type="ChEBI" id="CHEBI:16526"/>
        <dbReference type="ChEBI" id="CHEBI:30616"/>
        <dbReference type="ChEBI" id="CHEBI:43474"/>
        <dbReference type="ChEBI" id="CHEBI:149469"/>
        <dbReference type="ChEBI" id="CHEBI:149473"/>
        <dbReference type="ChEBI" id="CHEBI:456216"/>
        <dbReference type="EC" id="6.3.3.3"/>
    </reaction>
</comment>
<feature type="active site" evidence="9">
    <location>
        <position position="34"/>
    </location>
</feature>
<evidence type="ECO:0000256" key="5">
    <source>
        <dbReference type="ARBA" id="ARBA00022756"/>
    </source>
</evidence>
<feature type="binding site" evidence="9">
    <location>
        <position position="18"/>
    </location>
    <ligand>
        <name>Mg(2+)</name>
        <dbReference type="ChEBI" id="CHEBI:18420"/>
    </ligand>
</feature>
<reference evidence="10 11" key="1">
    <citation type="submission" date="2019-05" db="EMBL/GenBank/DDBJ databases">
        <title>Draft Genome of Bradyrhizobium elkanii strain SEMIA 938, Used in Commercial Inoculants for Lupinus spp. in Brazil.</title>
        <authorList>
            <person name="Hungria M."/>
            <person name="Delamuta J.R.M."/>
            <person name="Ribeiro R.A."/>
            <person name="Nogueira M.A."/>
        </authorList>
    </citation>
    <scope>NUCLEOTIDE SEQUENCE [LARGE SCALE GENOMIC DNA]</scope>
    <source>
        <strain evidence="10 11">Semia 938</strain>
    </source>
</reference>
<comment type="similarity">
    <text evidence="9">Belongs to the dethiobiotin synthetase family.</text>
</comment>
<dbReference type="PIRSF" id="PIRSF006755">
    <property type="entry name" value="DTB_synth"/>
    <property type="match status" value="1"/>
</dbReference>
<dbReference type="EC" id="6.3.3.3" evidence="9"/>
<evidence type="ECO:0000313" key="10">
    <source>
        <dbReference type="EMBL" id="TKV80151.1"/>
    </source>
</evidence>
<feature type="binding site" evidence="9">
    <location>
        <begin position="102"/>
        <end position="105"/>
    </location>
    <ligand>
        <name>ATP</name>
        <dbReference type="ChEBI" id="CHEBI:30616"/>
    </ligand>
</feature>
<keyword evidence="2 9" id="KW-0436">Ligase</keyword>
<evidence type="ECO:0000256" key="2">
    <source>
        <dbReference type="ARBA" id="ARBA00022598"/>
    </source>
</evidence>
<dbReference type="Proteomes" id="UP000305095">
    <property type="component" value="Unassembled WGS sequence"/>
</dbReference>
<feature type="binding site" evidence="9">
    <location>
        <position position="102"/>
    </location>
    <ligand>
        <name>Mg(2+)</name>
        <dbReference type="ChEBI" id="CHEBI:18420"/>
    </ligand>
</feature>
<evidence type="ECO:0000256" key="3">
    <source>
        <dbReference type="ARBA" id="ARBA00022723"/>
    </source>
</evidence>
<dbReference type="SUPFAM" id="SSF52540">
    <property type="entry name" value="P-loop containing nucleoside triphosphate hydrolases"/>
    <property type="match status" value="1"/>
</dbReference>
<evidence type="ECO:0000256" key="1">
    <source>
        <dbReference type="ARBA" id="ARBA00022490"/>
    </source>
</evidence>
<dbReference type="AlphaFoldDB" id="A0A4U6RZS4"/>
<sequence>MRRQQIVVTGTDTGVGKTVFCAGLANLLGANYWKPIQAGLEVETDAELVARLGGLPPERIVPELYRLRTPAPPRDSAEIDEIRINTESLNVPNTGERPLVIEGAGGLMVPLSGGTLYIDIFERWRLPVVLCASTSLGTVNHSLLSIEALRKRQIDILGIALVGERNSEAVSAICEIGRVRWLGRLPWIDPLSADALQAAFKTSFRRDDFTP</sequence>
<dbReference type="RefSeq" id="WP_137479439.1">
    <property type="nucleotide sequence ID" value="NZ_SZZP01000010.1"/>
</dbReference>
<comment type="catalytic activity">
    <reaction evidence="8">
        <text>(7R,8S)-8-amino-7-(carboxyamino)nonanoate + ATP = (4R,5S)-dethiobiotin + ADP + phosphate + H(+)</text>
        <dbReference type="Rhea" id="RHEA:63684"/>
        <dbReference type="ChEBI" id="CHEBI:15378"/>
        <dbReference type="ChEBI" id="CHEBI:30616"/>
        <dbReference type="ChEBI" id="CHEBI:43474"/>
        <dbReference type="ChEBI" id="CHEBI:149470"/>
        <dbReference type="ChEBI" id="CHEBI:149473"/>
        <dbReference type="ChEBI" id="CHEBI:456216"/>
    </reaction>
</comment>
<dbReference type="InterPro" id="IPR027417">
    <property type="entry name" value="P-loop_NTPase"/>
</dbReference>
<feature type="binding site" evidence="9">
    <location>
        <begin position="14"/>
        <end position="19"/>
    </location>
    <ligand>
        <name>ATP</name>
        <dbReference type="ChEBI" id="CHEBI:30616"/>
    </ligand>
</feature>
<dbReference type="InterPro" id="IPR004472">
    <property type="entry name" value="DTB_synth_BioD"/>
</dbReference>
<evidence type="ECO:0000256" key="6">
    <source>
        <dbReference type="ARBA" id="ARBA00022840"/>
    </source>
</evidence>
<comment type="function">
    <text evidence="9">Catalyzes a mechanistically unusual reaction, the ATP-dependent insertion of CO2 between the N7 and N8 nitrogen atoms of 7,8-diaminopelargonic acid (DAPA, also called 7,8-diammoniononanoate) to form a ureido ring.</text>
</comment>
<dbReference type="EMBL" id="SZZP01000010">
    <property type="protein sequence ID" value="TKV80151.1"/>
    <property type="molecule type" value="Genomic_DNA"/>
</dbReference>
<comment type="subcellular location">
    <subcellularLocation>
        <location evidence="9">Cytoplasm</location>
    </subcellularLocation>
</comment>
<dbReference type="Gene3D" id="3.40.50.300">
    <property type="entry name" value="P-loop containing nucleotide triphosphate hydrolases"/>
    <property type="match status" value="1"/>
</dbReference>
<keyword evidence="6 9" id="KW-0067">ATP-binding</keyword>
<keyword evidence="1 9" id="KW-0963">Cytoplasm</keyword>